<dbReference type="EMBL" id="VSSQ01117959">
    <property type="protein sequence ID" value="MPN52140.1"/>
    <property type="molecule type" value="Genomic_DNA"/>
</dbReference>
<dbReference type="AlphaFoldDB" id="A0A645IM19"/>
<evidence type="ECO:0000313" key="1">
    <source>
        <dbReference type="EMBL" id="MPN52140.1"/>
    </source>
</evidence>
<sequence length="129" mass="14877">MLLDCLFNQQLHVGLRCLFQLLVTYGHNRNDTDEFSDNHTSLFSYAETQARTICCCRTASHAVFCKLDPVSGFDDSHLVRAHLDYLLCQTFQGTDIKVVIHQVIVSRLRDHHKIRIIIGRCNIQRYAQA</sequence>
<reference evidence="1" key="1">
    <citation type="submission" date="2019-08" db="EMBL/GenBank/DDBJ databases">
        <authorList>
            <person name="Kucharzyk K."/>
            <person name="Murdoch R.W."/>
            <person name="Higgins S."/>
            <person name="Loffler F."/>
        </authorList>
    </citation>
    <scope>NUCLEOTIDE SEQUENCE</scope>
</reference>
<gene>
    <name evidence="1" type="ORF">SDC9_199794</name>
</gene>
<protein>
    <submittedName>
        <fullName evidence="1">Uncharacterized protein</fullName>
    </submittedName>
</protein>
<name>A0A645IM19_9ZZZZ</name>
<organism evidence="1">
    <name type="scientific">bioreactor metagenome</name>
    <dbReference type="NCBI Taxonomy" id="1076179"/>
    <lineage>
        <taxon>unclassified sequences</taxon>
        <taxon>metagenomes</taxon>
        <taxon>ecological metagenomes</taxon>
    </lineage>
</organism>
<proteinExistence type="predicted"/>
<comment type="caution">
    <text evidence="1">The sequence shown here is derived from an EMBL/GenBank/DDBJ whole genome shotgun (WGS) entry which is preliminary data.</text>
</comment>
<accession>A0A645IM19</accession>